<evidence type="ECO:0000313" key="2">
    <source>
        <dbReference type="EMBL" id="TFH94921.1"/>
    </source>
</evidence>
<dbReference type="Pfam" id="PF13548">
    <property type="entry name" value="DUF4126"/>
    <property type="match status" value="1"/>
</dbReference>
<dbReference type="AlphaFoldDB" id="A0A4Y8WQV0"/>
<sequence>MDAGIIVAVALGIGLSASTGFRVFVPMLVASVAAYFGVLPLNESFEWLGSTPALVTFAVAAVVEIMAYYVPFIDNALDIIATPMAVIGGTLLMTSVLPIDESLTRWVTGFIVGGGVSAVVQSGSVFSRLLSSQATAGTGNSVVSTGENVGAVGLSIGALFLPILVALIAIVLVIAVVVSIVKRWQRKHRTIA</sequence>
<dbReference type="EMBL" id="SPNC01000076">
    <property type="protein sequence ID" value="TFH94921.1"/>
    <property type="molecule type" value="Genomic_DNA"/>
</dbReference>
<keyword evidence="3" id="KW-1185">Reference proteome</keyword>
<dbReference type="RefSeq" id="WP_134849472.1">
    <property type="nucleotide sequence ID" value="NZ_CP197400.1"/>
</dbReference>
<dbReference type="OrthoDB" id="288613at2"/>
<evidence type="ECO:0000313" key="3">
    <source>
        <dbReference type="Proteomes" id="UP000297225"/>
    </source>
</evidence>
<dbReference type="STRING" id="1122973.GCA_000379925_01694"/>
<reference evidence="2 3" key="1">
    <citation type="submission" date="2019-03" db="EMBL/GenBank/DDBJ databases">
        <title>Porphyromonas levii Isolated from the Uterus of Dairy Cows.</title>
        <authorList>
            <person name="Francis A.M."/>
        </authorList>
    </citation>
    <scope>NUCLEOTIDE SEQUENCE [LARGE SCALE GENOMIC DNA]</scope>
    <source>
        <strain evidence="2 3">AF5678</strain>
    </source>
</reference>
<gene>
    <name evidence="2" type="ORF">E4P47_05690</name>
</gene>
<dbReference type="InterPro" id="IPR025196">
    <property type="entry name" value="DUF4126"/>
</dbReference>
<protein>
    <submittedName>
        <fullName evidence="2">DUF4126 domain-containing protein</fullName>
    </submittedName>
</protein>
<comment type="caution">
    <text evidence="2">The sequence shown here is derived from an EMBL/GenBank/DDBJ whole genome shotgun (WGS) entry which is preliminary data.</text>
</comment>
<accession>A0A4Y8WQV0</accession>
<evidence type="ECO:0000259" key="1">
    <source>
        <dbReference type="Pfam" id="PF13548"/>
    </source>
</evidence>
<organism evidence="2 3">
    <name type="scientific">Porphyromonas levii</name>
    <dbReference type="NCBI Taxonomy" id="28114"/>
    <lineage>
        <taxon>Bacteria</taxon>
        <taxon>Pseudomonadati</taxon>
        <taxon>Bacteroidota</taxon>
        <taxon>Bacteroidia</taxon>
        <taxon>Bacteroidales</taxon>
        <taxon>Porphyromonadaceae</taxon>
        <taxon>Porphyromonas</taxon>
    </lineage>
</organism>
<feature type="domain" description="DUF4126" evidence="1">
    <location>
        <begin position="9"/>
        <end position="181"/>
    </location>
</feature>
<dbReference type="GeneID" id="66796660"/>
<name>A0A4Y8WQV0_9PORP</name>
<proteinExistence type="predicted"/>
<dbReference type="Proteomes" id="UP000297225">
    <property type="component" value="Unassembled WGS sequence"/>
</dbReference>